<evidence type="ECO:0000313" key="2">
    <source>
        <dbReference type="Proteomes" id="UP001054252"/>
    </source>
</evidence>
<protein>
    <submittedName>
        <fullName evidence="1">Uncharacterized protein</fullName>
    </submittedName>
</protein>
<organism evidence="1 2">
    <name type="scientific">Rubroshorea leprosula</name>
    <dbReference type="NCBI Taxonomy" id="152421"/>
    <lineage>
        <taxon>Eukaryota</taxon>
        <taxon>Viridiplantae</taxon>
        <taxon>Streptophyta</taxon>
        <taxon>Embryophyta</taxon>
        <taxon>Tracheophyta</taxon>
        <taxon>Spermatophyta</taxon>
        <taxon>Magnoliopsida</taxon>
        <taxon>eudicotyledons</taxon>
        <taxon>Gunneridae</taxon>
        <taxon>Pentapetalae</taxon>
        <taxon>rosids</taxon>
        <taxon>malvids</taxon>
        <taxon>Malvales</taxon>
        <taxon>Dipterocarpaceae</taxon>
        <taxon>Rubroshorea</taxon>
    </lineage>
</organism>
<dbReference type="Proteomes" id="UP001054252">
    <property type="component" value="Unassembled WGS sequence"/>
</dbReference>
<proteinExistence type="predicted"/>
<accession>A0AAV5HHP2</accession>
<dbReference type="EMBL" id="BPVZ01000001">
    <property type="protein sequence ID" value="GKU86285.1"/>
    <property type="molecule type" value="Genomic_DNA"/>
</dbReference>
<dbReference type="AlphaFoldDB" id="A0AAV5HHP2"/>
<gene>
    <name evidence="1" type="ORF">SLEP1_g829</name>
</gene>
<name>A0AAV5HHP2_9ROSI</name>
<comment type="caution">
    <text evidence="1">The sequence shown here is derived from an EMBL/GenBank/DDBJ whole genome shotgun (WGS) entry which is preliminary data.</text>
</comment>
<reference evidence="1 2" key="1">
    <citation type="journal article" date="2021" name="Commun. Biol.">
        <title>The genome of Shorea leprosula (Dipterocarpaceae) highlights the ecological relevance of drought in aseasonal tropical rainforests.</title>
        <authorList>
            <person name="Ng K.K.S."/>
            <person name="Kobayashi M.J."/>
            <person name="Fawcett J.A."/>
            <person name="Hatakeyama M."/>
            <person name="Paape T."/>
            <person name="Ng C.H."/>
            <person name="Ang C.C."/>
            <person name="Tnah L.H."/>
            <person name="Lee C.T."/>
            <person name="Nishiyama T."/>
            <person name="Sese J."/>
            <person name="O'Brien M.J."/>
            <person name="Copetti D."/>
            <person name="Mohd Noor M.I."/>
            <person name="Ong R.C."/>
            <person name="Putra M."/>
            <person name="Sireger I.Z."/>
            <person name="Indrioko S."/>
            <person name="Kosugi Y."/>
            <person name="Izuno A."/>
            <person name="Isagi Y."/>
            <person name="Lee S.L."/>
            <person name="Shimizu K.K."/>
        </authorList>
    </citation>
    <scope>NUCLEOTIDE SEQUENCE [LARGE SCALE GENOMIC DNA]</scope>
    <source>
        <strain evidence="1">214</strain>
    </source>
</reference>
<sequence>MIAFWSEGDQCAFVYMIKPLDALNNLIPKESFSWLQRIMVTFRFAFVLEIMHSNKAVPYLIRNLDAAHKMVDKNLCITSHHAEALSMSPVGGISETQKDKLSGLFCKYFQHEQILNKELSEPTIILAGKECEMMRILSSEDLSFFTNGFSEENFIGDIQFGRASHGEMEGRKVIVKTWDKGHEHLFNIYTGELEVRLKVGFD</sequence>
<evidence type="ECO:0000313" key="1">
    <source>
        <dbReference type="EMBL" id="GKU86285.1"/>
    </source>
</evidence>
<keyword evidence="2" id="KW-1185">Reference proteome</keyword>